<dbReference type="SUPFAM" id="SSF56281">
    <property type="entry name" value="Metallo-hydrolase/oxidoreductase"/>
    <property type="match status" value="1"/>
</dbReference>
<dbReference type="FunFam" id="3.60.15.10:FF:000033">
    <property type="entry name" value="MBL fold metallo-hydrolase"/>
    <property type="match status" value="1"/>
</dbReference>
<organism evidence="3 4">
    <name type="scientific">Lophiotrema nucula</name>
    <dbReference type="NCBI Taxonomy" id="690887"/>
    <lineage>
        <taxon>Eukaryota</taxon>
        <taxon>Fungi</taxon>
        <taxon>Dikarya</taxon>
        <taxon>Ascomycota</taxon>
        <taxon>Pezizomycotina</taxon>
        <taxon>Dothideomycetes</taxon>
        <taxon>Pleosporomycetidae</taxon>
        <taxon>Pleosporales</taxon>
        <taxon>Lophiotremataceae</taxon>
        <taxon>Lophiotrema</taxon>
    </lineage>
</organism>
<dbReference type="EMBL" id="ML977311">
    <property type="protein sequence ID" value="KAF2122261.1"/>
    <property type="molecule type" value="Genomic_DNA"/>
</dbReference>
<sequence>MPQEPTIHSSYEKKTGTWQYVVADPSTLKAVIIDSVLDYDPSTQTISTETAECLLSMISDKGYKIEKILETHAHADHLTAASYLQNRLEREQGFKAPICIGKRITQVQDMFGQRYGVPADEYKGVFDKFFDDEESFEIGNLTATVTHLPGHTPDHIGYIIGENVFCGDSLFHTDIGTARADFPGGSASSLYNSGRKLLQLPGHYKIWLGHDYPSVERGTPVDCLSVRDHKERNKHLANNTTQEEFVSMREARDATLAAPKLLHPSLQMNIRAGRLPISTPMGLRFLHLPLKFKGAEWGA</sequence>
<dbReference type="InterPro" id="IPR036866">
    <property type="entry name" value="RibonucZ/Hydroxyglut_hydro"/>
</dbReference>
<gene>
    <name evidence="3" type="ORF">BDV96DRAFT_640316</name>
</gene>
<dbReference type="OrthoDB" id="449487at2759"/>
<dbReference type="Pfam" id="PF00753">
    <property type="entry name" value="Lactamase_B"/>
    <property type="match status" value="1"/>
</dbReference>
<dbReference type="InterPro" id="IPR051682">
    <property type="entry name" value="Mito_Persulfide_Diox"/>
</dbReference>
<dbReference type="Gene3D" id="3.60.15.10">
    <property type="entry name" value="Ribonuclease Z/Hydroxyacylglutathione hydrolase-like"/>
    <property type="match status" value="1"/>
</dbReference>
<dbReference type="GO" id="GO:0050313">
    <property type="term" value="F:sulfur dioxygenase activity"/>
    <property type="evidence" value="ECO:0007669"/>
    <property type="project" value="InterPro"/>
</dbReference>
<dbReference type="AlphaFoldDB" id="A0A6A5ZVH9"/>
<evidence type="ECO:0000313" key="3">
    <source>
        <dbReference type="EMBL" id="KAF2122261.1"/>
    </source>
</evidence>
<dbReference type="PANTHER" id="PTHR43084">
    <property type="entry name" value="PERSULFIDE DIOXYGENASE ETHE1"/>
    <property type="match status" value="1"/>
</dbReference>
<keyword evidence="1" id="KW-0479">Metal-binding</keyword>
<dbReference type="Proteomes" id="UP000799770">
    <property type="component" value="Unassembled WGS sequence"/>
</dbReference>
<evidence type="ECO:0000313" key="4">
    <source>
        <dbReference type="Proteomes" id="UP000799770"/>
    </source>
</evidence>
<protein>
    <submittedName>
        <fullName evidence="3">Putative metallo-beta-lactamase domain protein</fullName>
    </submittedName>
</protein>
<dbReference type="InterPro" id="IPR001279">
    <property type="entry name" value="Metallo-B-lactamas"/>
</dbReference>
<dbReference type="GO" id="GO:0046872">
    <property type="term" value="F:metal ion binding"/>
    <property type="evidence" value="ECO:0007669"/>
    <property type="project" value="UniProtKB-KW"/>
</dbReference>
<dbReference type="PANTHER" id="PTHR43084:SF1">
    <property type="entry name" value="PERSULFIDE DIOXYGENASE ETHE1, MITOCHONDRIAL"/>
    <property type="match status" value="1"/>
</dbReference>
<dbReference type="CDD" id="cd07724">
    <property type="entry name" value="POD-like_MBL-fold"/>
    <property type="match status" value="1"/>
</dbReference>
<feature type="domain" description="Metallo-beta-lactamase" evidence="2">
    <location>
        <begin position="16"/>
        <end position="210"/>
    </location>
</feature>
<proteinExistence type="predicted"/>
<dbReference type="SMART" id="SM00849">
    <property type="entry name" value="Lactamase_B"/>
    <property type="match status" value="1"/>
</dbReference>
<reference evidence="3" key="1">
    <citation type="journal article" date="2020" name="Stud. Mycol.">
        <title>101 Dothideomycetes genomes: a test case for predicting lifestyles and emergence of pathogens.</title>
        <authorList>
            <person name="Haridas S."/>
            <person name="Albert R."/>
            <person name="Binder M."/>
            <person name="Bloem J."/>
            <person name="Labutti K."/>
            <person name="Salamov A."/>
            <person name="Andreopoulos B."/>
            <person name="Baker S."/>
            <person name="Barry K."/>
            <person name="Bills G."/>
            <person name="Bluhm B."/>
            <person name="Cannon C."/>
            <person name="Castanera R."/>
            <person name="Culley D."/>
            <person name="Daum C."/>
            <person name="Ezra D."/>
            <person name="Gonzalez J."/>
            <person name="Henrissat B."/>
            <person name="Kuo A."/>
            <person name="Liang C."/>
            <person name="Lipzen A."/>
            <person name="Lutzoni F."/>
            <person name="Magnuson J."/>
            <person name="Mondo S."/>
            <person name="Nolan M."/>
            <person name="Ohm R."/>
            <person name="Pangilinan J."/>
            <person name="Park H.-J."/>
            <person name="Ramirez L."/>
            <person name="Alfaro M."/>
            <person name="Sun H."/>
            <person name="Tritt A."/>
            <person name="Yoshinaga Y."/>
            <person name="Zwiers L.-H."/>
            <person name="Turgeon B."/>
            <person name="Goodwin S."/>
            <person name="Spatafora J."/>
            <person name="Crous P."/>
            <person name="Grigoriev I."/>
        </authorList>
    </citation>
    <scope>NUCLEOTIDE SEQUENCE</scope>
    <source>
        <strain evidence="3">CBS 627.86</strain>
    </source>
</reference>
<evidence type="ECO:0000256" key="1">
    <source>
        <dbReference type="ARBA" id="ARBA00022723"/>
    </source>
</evidence>
<evidence type="ECO:0000259" key="2">
    <source>
        <dbReference type="SMART" id="SM00849"/>
    </source>
</evidence>
<dbReference type="GO" id="GO:0070813">
    <property type="term" value="P:hydrogen sulfide metabolic process"/>
    <property type="evidence" value="ECO:0007669"/>
    <property type="project" value="TreeGrafter"/>
</dbReference>
<dbReference type="GO" id="GO:0006749">
    <property type="term" value="P:glutathione metabolic process"/>
    <property type="evidence" value="ECO:0007669"/>
    <property type="project" value="InterPro"/>
</dbReference>
<dbReference type="InterPro" id="IPR044528">
    <property type="entry name" value="POD-like_MBL-fold"/>
</dbReference>
<accession>A0A6A5ZVH9</accession>
<keyword evidence="4" id="KW-1185">Reference proteome</keyword>
<name>A0A6A5ZVH9_9PLEO</name>